<sequence>MKNNSNNNNIYHHQKDVKPSIMTSVSETSTITTTIINNTNMSSSATTSPTSTMMGESSLCSLSSSCSSPPLATVESHDHCCYKWRERLFPHHFIQKISHSNNFKRNEMTLNSLEERMNEEMEVPSTTSSSSSSFSSKTTLETELLDFLMQELSSMNEDELSSVTVPDVVEYLTNHLKYSSKFQQCSLVHLAARHNRVELLQWMKRCCCDKKCVFKPIQKISISANSNGDKKEAPSLSPMFEFSSNPFKRFSRNFGRNFNIATQHVEYDEHQNSQHSKACLAKQHQLWSVKDQNLATPLFYACYDYSSIEAAAFLLSQPTVSSKQLNHHHDHHGNLPITIGFRNKNFKLCDLLVLFGARIDVTSGLLGESLLHRVCRDGGDIESVKYLAQHSPKIILKRNQRDENALFACIADLRTKAHSSSPTGLFLSGHPSTDSRLLARKSTLLVSDTSSCHLLHHILDQGLELFGKEIFEKAVQMKNSFGHNILMKSIVYNDIEAMKVICLDISNYCQLSPNRLRGIDLNMENSSPHVDLSTEGSPRKRSYSSPKLRRHSRTKSQDKKEQALQHILKSIVFDRDKQGKTILIHFVELGINIDQDSSTQEELEAWFDGFQWLLMWLYQNFSLNLNNKTKGVWSPDCGLSGFFEARDHQGISAYGLLVGQQPEKEHNFIEEGPKTEDEPSLFWPRVLECTHSTIAKWAETEKEILYNSILPTSATSVNDFHQPKPLSQKSKSFRYTEAAYDMSENRSRFPFTSQSDSTGSSNDSK</sequence>
<dbReference type="Gene3D" id="1.25.40.20">
    <property type="entry name" value="Ankyrin repeat-containing domain"/>
    <property type="match status" value="1"/>
</dbReference>
<dbReference type="Proteomes" id="UP000444721">
    <property type="component" value="Unassembled WGS sequence"/>
</dbReference>
<organism evidence="2 3">
    <name type="scientific">Naegleria fowleri</name>
    <name type="common">Brain eating amoeba</name>
    <dbReference type="NCBI Taxonomy" id="5763"/>
    <lineage>
        <taxon>Eukaryota</taxon>
        <taxon>Discoba</taxon>
        <taxon>Heterolobosea</taxon>
        <taxon>Tetramitia</taxon>
        <taxon>Eutetramitia</taxon>
        <taxon>Vahlkampfiidae</taxon>
        <taxon>Naegleria</taxon>
    </lineage>
</organism>
<dbReference type="OrthoDB" id="6718656at2759"/>
<dbReference type="VEuPathDB" id="AmoebaDB:NfTy_009190"/>
<feature type="compositionally biased region" description="Low complexity" evidence="1">
    <location>
        <begin position="752"/>
        <end position="765"/>
    </location>
</feature>
<dbReference type="InterPro" id="IPR002110">
    <property type="entry name" value="Ankyrin_rpt"/>
</dbReference>
<dbReference type="InterPro" id="IPR036770">
    <property type="entry name" value="Ankyrin_rpt-contain_sf"/>
</dbReference>
<dbReference type="GeneID" id="68114376"/>
<evidence type="ECO:0000256" key="1">
    <source>
        <dbReference type="SAM" id="MobiDB-lite"/>
    </source>
</evidence>
<evidence type="ECO:0000313" key="3">
    <source>
        <dbReference type="Proteomes" id="UP000444721"/>
    </source>
</evidence>
<keyword evidence="3" id="KW-1185">Reference proteome</keyword>
<dbReference type="VEuPathDB" id="AmoebaDB:FDP41_007158"/>
<feature type="region of interest" description="Disordered" evidence="1">
    <location>
        <begin position="745"/>
        <end position="765"/>
    </location>
</feature>
<evidence type="ECO:0000313" key="2">
    <source>
        <dbReference type="EMBL" id="KAF0973771.1"/>
    </source>
</evidence>
<dbReference type="EMBL" id="VFQX01000058">
    <property type="protein sequence ID" value="KAF0973771.1"/>
    <property type="molecule type" value="Genomic_DNA"/>
</dbReference>
<dbReference type="SMART" id="SM00248">
    <property type="entry name" value="ANK"/>
    <property type="match status" value="5"/>
</dbReference>
<dbReference type="AlphaFoldDB" id="A0A6A5BH44"/>
<protein>
    <submittedName>
        <fullName evidence="2">Uncharacterized protein</fullName>
    </submittedName>
</protein>
<feature type="region of interest" description="Disordered" evidence="1">
    <location>
        <begin position="527"/>
        <end position="560"/>
    </location>
</feature>
<accession>A0A6A5BH44</accession>
<comment type="caution">
    <text evidence="2">The sequence shown here is derived from an EMBL/GenBank/DDBJ whole genome shotgun (WGS) entry which is preliminary data.</text>
</comment>
<dbReference type="RefSeq" id="XP_044558484.1">
    <property type="nucleotide sequence ID" value="XM_044710872.1"/>
</dbReference>
<reference evidence="2 3" key="1">
    <citation type="journal article" date="2019" name="Sci. Rep.">
        <title>Nanopore sequencing improves the draft genome of the human pathogenic amoeba Naegleria fowleri.</title>
        <authorList>
            <person name="Liechti N."/>
            <person name="Schurch N."/>
            <person name="Bruggmann R."/>
            <person name="Wittwer M."/>
        </authorList>
    </citation>
    <scope>NUCLEOTIDE SEQUENCE [LARGE SCALE GENOMIC DNA]</scope>
    <source>
        <strain evidence="2 3">ATCC 30894</strain>
    </source>
</reference>
<name>A0A6A5BH44_NAEFO</name>
<proteinExistence type="predicted"/>
<gene>
    <name evidence="2" type="ORF">FDP41_007158</name>
</gene>
<feature type="compositionally biased region" description="Basic residues" evidence="1">
    <location>
        <begin position="539"/>
        <end position="554"/>
    </location>
</feature>
<dbReference type="VEuPathDB" id="AmoebaDB:NF0054800"/>
<dbReference type="SUPFAM" id="SSF48403">
    <property type="entry name" value="Ankyrin repeat"/>
    <property type="match status" value="1"/>
</dbReference>